<feature type="coiled-coil region" evidence="4">
    <location>
        <begin position="647"/>
        <end position="726"/>
    </location>
</feature>
<feature type="coiled-coil region" evidence="4">
    <location>
        <begin position="769"/>
        <end position="796"/>
    </location>
</feature>
<feature type="coiled-coil region" evidence="4">
    <location>
        <begin position="866"/>
        <end position="893"/>
    </location>
</feature>
<dbReference type="InterPro" id="IPR038729">
    <property type="entry name" value="Rad50/SbcC_AAA"/>
</dbReference>
<evidence type="ECO:0000256" key="1">
    <source>
        <dbReference type="ARBA" id="ARBA00010171"/>
    </source>
</evidence>
<dbReference type="Pfam" id="PF13476">
    <property type="entry name" value="AAA_23"/>
    <property type="match status" value="1"/>
</dbReference>
<reference evidence="6 7" key="1">
    <citation type="submission" date="2024-08" db="EMBL/GenBank/DDBJ databases">
        <authorList>
            <person name="Cucini C."/>
            <person name="Frati F."/>
        </authorList>
    </citation>
    <scope>NUCLEOTIDE SEQUENCE [LARGE SCALE GENOMIC DNA]</scope>
</reference>
<sequence>MGRFEPSAVQNLIRSQPAYAGCKGSVVRLRVTDFMTYHSAELRAGAHVNLILGPNGSGKSTIVCAICLGLAGKPKTLGRALKLQEYIRHGTKSATIEIELYNPDGLNFVIKRYISATKTIKKDGTTNHGTKSRWYLQGERASPTKVEELTTSLNIQLDNLCQFLPQDRVQDFVGMNSFSLLQNTQKALGNDTLYQRHEKLIELTAKLREIEGNLHTHMNHLKSRQQLTKRMENDVKNYKEREDLKAKIAELASKKSWIVYLKSREVFLNLKTELETVKQAKTVEEAKLAPIKQSLKAIDSKKTKFQADLERSKATNESFMNGVRRKVEEEFDKVEANVDEENAKLREHQNAEADRLKRVENFTVKINGYEKQLDEIRQKGDMDDTRLNAELSRLHKQLKKRDEEILEITNLDEKDESNRRYILSKIRTAELELSQMNDLRVSRMKYLEKEVPHVYEAVQFYSKPENLVHFKGRIHEPLVLHIEVNDLEYGRIVEKHIGFAELNGFFVEHEDDLEVMLELNRKRKKRVTVTHFEGPKTVPFQRPPSQYSREFMQKWGFKMSILDLIDGPDYYLAYLCQRFHMQNILIGDDKADRMATEISEQTPVNIYYTNRRCVTIRQSNYSKSKAMQFSVIQAARVLTTKINATEKHNLHENVKQWRIEEKELEDLINGRKRRKAEVDEERQTIEDNVRDINARIQYRKNLLQRLDSARKQIDLLQRERKNLDDLKGDTDKAILAHRAKMLDVADFLARELEKAQGNGSKPIVLRKQKHLLNGRLEHLQNQLDEMQGDVRQFEAKVSVLQPQVEQAAKEAETNKKDAIQVSNLHEPPPEVAAGELNDKAVEKELLQANTQLGFWMETDPKIVREYQEKMREIADLTKQKDVGEKKLAEVKEDIETEKQAWLNPLQELIGTVNRNFGRYFTSMGCAGEVQLQKADDENDFAKYGIKILVKFRTSEPLSELGGTKGGTLQSGGERVISTALYILALQELTTVPFRVIDEINQGMDAKNEARFFNLLCSLAKGPNTPQYFLLTPKMLPPVDYPDNVDFHIIFSGPHVNVPLAIHSNADSSEDEGDED</sequence>
<feature type="coiled-coil region" evidence="4">
    <location>
        <begin position="324"/>
        <end position="379"/>
    </location>
</feature>
<organism evidence="6 7">
    <name type="scientific">Orchesella dallaii</name>
    <dbReference type="NCBI Taxonomy" id="48710"/>
    <lineage>
        <taxon>Eukaryota</taxon>
        <taxon>Metazoa</taxon>
        <taxon>Ecdysozoa</taxon>
        <taxon>Arthropoda</taxon>
        <taxon>Hexapoda</taxon>
        <taxon>Collembola</taxon>
        <taxon>Entomobryomorpha</taxon>
        <taxon>Entomobryoidea</taxon>
        <taxon>Orchesellidae</taxon>
        <taxon>Orchesellinae</taxon>
        <taxon>Orchesella</taxon>
    </lineage>
</organism>
<dbReference type="SUPFAM" id="SSF52540">
    <property type="entry name" value="P-loop containing nucleoside triphosphate hydrolases"/>
    <property type="match status" value="2"/>
</dbReference>
<gene>
    <name evidence="6" type="ORF">ODALV1_LOCUS16104</name>
</gene>
<evidence type="ECO:0000259" key="5">
    <source>
        <dbReference type="Pfam" id="PF13476"/>
    </source>
</evidence>
<feature type="domain" description="Rad50/SbcC-type AAA" evidence="5">
    <location>
        <begin position="28"/>
        <end position="254"/>
    </location>
</feature>
<keyword evidence="7" id="KW-1185">Reference proteome</keyword>
<accession>A0ABP1QYA9</accession>
<dbReference type="Proteomes" id="UP001642540">
    <property type="component" value="Unassembled WGS sequence"/>
</dbReference>
<evidence type="ECO:0000256" key="3">
    <source>
        <dbReference type="ARBA" id="ARBA00023054"/>
    </source>
</evidence>
<dbReference type="PANTHER" id="PTHR45916:SF1">
    <property type="entry name" value="STRUCTURAL MAINTENANCE OF CHROMOSOMES PROTEIN 5"/>
    <property type="match status" value="1"/>
</dbReference>
<name>A0ABP1QYA9_9HEXA</name>
<dbReference type="PANTHER" id="PTHR45916">
    <property type="entry name" value="STRUCTURAL MAINTENANCE OF CHROMOSOMES PROTEIN 5"/>
    <property type="match status" value="1"/>
</dbReference>
<keyword evidence="3 4" id="KW-0175">Coiled coil</keyword>
<dbReference type="InterPro" id="IPR027417">
    <property type="entry name" value="P-loop_NTPase"/>
</dbReference>
<comment type="caution">
    <text evidence="6">The sequence shown here is derived from an EMBL/GenBank/DDBJ whole genome shotgun (WGS) entry which is preliminary data.</text>
</comment>
<comment type="similarity">
    <text evidence="1">Belongs to the SMC family. SMC5 subfamily.</text>
</comment>
<evidence type="ECO:0000256" key="2">
    <source>
        <dbReference type="ARBA" id="ARBA00018687"/>
    </source>
</evidence>
<evidence type="ECO:0000313" key="7">
    <source>
        <dbReference type="Proteomes" id="UP001642540"/>
    </source>
</evidence>
<evidence type="ECO:0000256" key="4">
    <source>
        <dbReference type="SAM" id="Coils"/>
    </source>
</evidence>
<dbReference type="EMBL" id="CAXLJM020000049">
    <property type="protein sequence ID" value="CAL8113630.1"/>
    <property type="molecule type" value="Genomic_DNA"/>
</dbReference>
<dbReference type="Gene3D" id="3.40.50.300">
    <property type="entry name" value="P-loop containing nucleotide triphosphate hydrolases"/>
    <property type="match status" value="2"/>
</dbReference>
<protein>
    <recommendedName>
        <fullName evidence="2">Structural maintenance of chromosomes protein 5</fullName>
    </recommendedName>
</protein>
<evidence type="ECO:0000313" key="6">
    <source>
        <dbReference type="EMBL" id="CAL8113630.1"/>
    </source>
</evidence>
<proteinExistence type="inferred from homology"/>